<organism evidence="1 2">
    <name type="scientific">Schaedlerella arabinosiphila</name>
    <dbReference type="NCBI Taxonomy" id="2044587"/>
    <lineage>
        <taxon>Bacteria</taxon>
        <taxon>Bacillati</taxon>
        <taxon>Bacillota</taxon>
        <taxon>Clostridia</taxon>
        <taxon>Lachnospirales</taxon>
        <taxon>Lachnospiraceae</taxon>
        <taxon>Schaedlerella</taxon>
    </lineage>
</organism>
<dbReference type="EMBL" id="VIRB01000145">
    <property type="protein sequence ID" value="NDO71788.1"/>
    <property type="molecule type" value="Genomic_DNA"/>
</dbReference>
<name>A0A9X5CCP4_9FIRM</name>
<dbReference type="RefSeq" id="WP_004081402.1">
    <property type="nucleotide sequence ID" value="NZ_VIRB01000145.1"/>
</dbReference>
<sequence length="119" mass="12785">MAKEAGKKNEAVEAAQTDTALSNAGVKNTVAKAKKVKSTLPGPRMYVGPTISGIGIQNRVYTAIPADAEEKAGQMPEIRHLFIPVKEYPIANKMLREKKGYIYSAFCKVGAFKNGGKVS</sequence>
<accession>A0A9X5CCP4</accession>
<dbReference type="AlphaFoldDB" id="A0A9X5CCP4"/>
<proteinExistence type="predicted"/>
<evidence type="ECO:0000313" key="1">
    <source>
        <dbReference type="EMBL" id="NDO71788.1"/>
    </source>
</evidence>
<dbReference type="OrthoDB" id="2086983at2"/>
<protein>
    <submittedName>
        <fullName evidence="1">Uncharacterized protein</fullName>
    </submittedName>
</protein>
<evidence type="ECO:0000313" key="2">
    <source>
        <dbReference type="Proteomes" id="UP000474104"/>
    </source>
</evidence>
<gene>
    <name evidence="1" type="ORF">FMM80_25280</name>
</gene>
<comment type="caution">
    <text evidence="1">The sequence shown here is derived from an EMBL/GenBank/DDBJ whole genome shotgun (WGS) entry which is preliminary data.</text>
</comment>
<dbReference type="Proteomes" id="UP000474104">
    <property type="component" value="Unassembled WGS sequence"/>
</dbReference>
<reference evidence="1 2" key="1">
    <citation type="submission" date="2019-07" db="EMBL/GenBank/DDBJ databases">
        <title>Draft genome sequences of 15 bacterial species constituting the stable defined intestinal microbiota of the GM15 gnotobiotic mouse model.</title>
        <authorList>
            <person name="Elie C."/>
            <person name="Mathieu A."/>
            <person name="Saliou A."/>
            <person name="Darnaud M."/>
            <person name="Leulier F."/>
            <person name="Tamellini A."/>
        </authorList>
    </citation>
    <scope>NUCLEOTIDE SEQUENCE [LARGE SCALE GENOMIC DNA]</scope>
    <source>
        <strain evidence="2">ASF 502</strain>
    </source>
</reference>